<dbReference type="InterPro" id="IPR003374">
    <property type="entry name" value="ApbE-like_sf"/>
</dbReference>
<dbReference type="STRING" id="156980.SAMN04489745_1551"/>
<dbReference type="GO" id="GO:0016740">
    <property type="term" value="F:transferase activity"/>
    <property type="evidence" value="ECO:0007669"/>
    <property type="project" value="UniProtKB-KW"/>
</dbReference>
<evidence type="ECO:0000256" key="3">
    <source>
        <dbReference type="ARBA" id="ARBA00016337"/>
    </source>
</evidence>
<keyword evidence="11" id="KW-0449">Lipoprotein</keyword>
<comment type="catalytic activity">
    <reaction evidence="10">
        <text>L-threonyl-[protein] + FAD = FMN-L-threonyl-[protein] + AMP + H(+)</text>
        <dbReference type="Rhea" id="RHEA:36847"/>
        <dbReference type="Rhea" id="RHEA-COMP:11060"/>
        <dbReference type="Rhea" id="RHEA-COMP:11061"/>
        <dbReference type="ChEBI" id="CHEBI:15378"/>
        <dbReference type="ChEBI" id="CHEBI:30013"/>
        <dbReference type="ChEBI" id="CHEBI:57692"/>
        <dbReference type="ChEBI" id="CHEBI:74257"/>
        <dbReference type="ChEBI" id="CHEBI:456215"/>
        <dbReference type="EC" id="2.7.1.180"/>
    </reaction>
</comment>
<reference evidence="11 12" key="1">
    <citation type="submission" date="2016-10" db="EMBL/GenBank/DDBJ databases">
        <authorList>
            <person name="de Groot N.N."/>
        </authorList>
    </citation>
    <scope>NUCLEOTIDE SEQUENCE [LARGE SCALE GENOMIC DNA]</scope>
    <source>
        <strain evidence="11 12">DSM 10495</strain>
    </source>
</reference>
<evidence type="ECO:0000256" key="8">
    <source>
        <dbReference type="ARBA" id="ARBA00022842"/>
    </source>
</evidence>
<keyword evidence="6" id="KW-0479">Metal-binding</keyword>
<dbReference type="Proteomes" id="UP000182652">
    <property type="component" value="Unassembled WGS sequence"/>
</dbReference>
<keyword evidence="4" id="KW-0285">Flavoprotein</keyword>
<gene>
    <name evidence="11" type="ORF">SAMN04489745_1551</name>
</gene>
<evidence type="ECO:0000256" key="5">
    <source>
        <dbReference type="ARBA" id="ARBA00022679"/>
    </source>
</evidence>
<dbReference type="Gene3D" id="3.10.520.10">
    <property type="entry name" value="ApbE-like domains"/>
    <property type="match status" value="1"/>
</dbReference>
<keyword evidence="7" id="KW-0274">FAD</keyword>
<evidence type="ECO:0000256" key="6">
    <source>
        <dbReference type="ARBA" id="ARBA00022723"/>
    </source>
</evidence>
<keyword evidence="8" id="KW-0460">Magnesium</keyword>
<dbReference type="EMBL" id="FNSN01000003">
    <property type="protein sequence ID" value="SEB90166.1"/>
    <property type="molecule type" value="Genomic_DNA"/>
</dbReference>
<keyword evidence="12" id="KW-1185">Reference proteome</keyword>
<dbReference type="EC" id="2.7.1.180" evidence="2"/>
<sequence length="294" mass="31356">MPVTTNPLEFDAIGTRWWIRAEGLTDRIESRIRQRIDEFDAVWSRFRPDSAVARWAAGPVDPDGAERTLTLPAEAAPLGRLYRELHDLSAGSVTPFIGESLVRLGYDASYSLTPHGPAVAAPAWGPDARWEDRTVTASGPVLVDIGAAGKGLLVDLVCGILGDAGVSDYLVDAGGDLRHSGPEADRIGLESPFDGSRAIGVVAVHQQALAASGTARRAWGRGLHHVLDGLTGEPVRRVVASWVLAPDALQADGLATALFFVPGHELAARYGVEWLTVHSDGHAEGSEYFLEGLF</sequence>
<name>A0A1H4N4C3_9MICC</name>
<evidence type="ECO:0000313" key="11">
    <source>
        <dbReference type="EMBL" id="SEB90166.1"/>
    </source>
</evidence>
<evidence type="ECO:0000256" key="7">
    <source>
        <dbReference type="ARBA" id="ARBA00022827"/>
    </source>
</evidence>
<dbReference type="Pfam" id="PF02424">
    <property type="entry name" value="ApbE"/>
    <property type="match status" value="1"/>
</dbReference>
<evidence type="ECO:0000313" key="12">
    <source>
        <dbReference type="Proteomes" id="UP000182652"/>
    </source>
</evidence>
<evidence type="ECO:0000256" key="9">
    <source>
        <dbReference type="ARBA" id="ARBA00031306"/>
    </source>
</evidence>
<dbReference type="SUPFAM" id="SSF143631">
    <property type="entry name" value="ApbE-like"/>
    <property type="match status" value="1"/>
</dbReference>
<dbReference type="GO" id="GO:0046872">
    <property type="term" value="F:metal ion binding"/>
    <property type="evidence" value="ECO:0007669"/>
    <property type="project" value="UniProtKB-KW"/>
</dbReference>
<dbReference type="PANTHER" id="PTHR30040:SF2">
    <property type="entry name" value="FAD:PROTEIN FMN TRANSFERASE"/>
    <property type="match status" value="1"/>
</dbReference>
<evidence type="ECO:0000256" key="4">
    <source>
        <dbReference type="ARBA" id="ARBA00022630"/>
    </source>
</evidence>
<organism evidence="11 12">
    <name type="scientific">Arthrobacter woluwensis</name>
    <dbReference type="NCBI Taxonomy" id="156980"/>
    <lineage>
        <taxon>Bacteria</taxon>
        <taxon>Bacillati</taxon>
        <taxon>Actinomycetota</taxon>
        <taxon>Actinomycetes</taxon>
        <taxon>Micrococcales</taxon>
        <taxon>Micrococcaceae</taxon>
        <taxon>Arthrobacter</taxon>
    </lineage>
</organism>
<protein>
    <recommendedName>
        <fullName evidence="3">FAD:protein FMN transferase</fullName>
        <ecNumber evidence="2">2.7.1.180</ecNumber>
    </recommendedName>
    <alternativeName>
        <fullName evidence="9">Flavin transferase</fullName>
    </alternativeName>
</protein>
<comment type="cofactor">
    <cofactor evidence="1">
        <name>Mg(2+)</name>
        <dbReference type="ChEBI" id="CHEBI:18420"/>
    </cofactor>
</comment>
<proteinExistence type="predicted"/>
<evidence type="ECO:0000256" key="2">
    <source>
        <dbReference type="ARBA" id="ARBA00011955"/>
    </source>
</evidence>
<dbReference type="PANTHER" id="PTHR30040">
    <property type="entry name" value="THIAMINE BIOSYNTHESIS LIPOPROTEIN APBE"/>
    <property type="match status" value="1"/>
</dbReference>
<dbReference type="AlphaFoldDB" id="A0A1H4N4C3"/>
<evidence type="ECO:0000256" key="1">
    <source>
        <dbReference type="ARBA" id="ARBA00001946"/>
    </source>
</evidence>
<dbReference type="InterPro" id="IPR024932">
    <property type="entry name" value="ApbE"/>
</dbReference>
<keyword evidence="5" id="KW-0808">Transferase</keyword>
<accession>A0A1H4N4C3</accession>
<evidence type="ECO:0000256" key="10">
    <source>
        <dbReference type="ARBA" id="ARBA00048540"/>
    </source>
</evidence>